<gene>
    <name evidence="8" type="ORF">BC349_17225</name>
</gene>
<dbReference type="Gene3D" id="2.20.140.10">
    <property type="entry name" value="WGR domain"/>
    <property type="match status" value="1"/>
</dbReference>
<dbReference type="InterPro" id="IPR041679">
    <property type="entry name" value="DNA2/NAM7-like_C"/>
</dbReference>
<protein>
    <submittedName>
        <fullName evidence="8">DNA helicase</fullName>
    </submittedName>
</protein>
<dbReference type="Pfam" id="PF05406">
    <property type="entry name" value="WGR"/>
    <property type="match status" value="1"/>
</dbReference>
<dbReference type="PANTHER" id="PTHR43788">
    <property type="entry name" value="DNA2/NAM7 HELICASE FAMILY MEMBER"/>
    <property type="match status" value="1"/>
</dbReference>
<comment type="similarity">
    <text evidence="1">Belongs to the DNA2/NAM7 helicase family.</text>
</comment>
<dbReference type="InterPro" id="IPR027417">
    <property type="entry name" value="P-loop_NTPase"/>
</dbReference>
<keyword evidence="6" id="KW-0175">Coiled coil</keyword>
<dbReference type="CDD" id="cd18808">
    <property type="entry name" value="SF1_C_Upf1"/>
    <property type="match status" value="1"/>
</dbReference>
<accession>A0ABR7MDZ7</accession>
<dbReference type="CDD" id="cd07996">
    <property type="entry name" value="WGR_MMR_like"/>
    <property type="match status" value="1"/>
</dbReference>
<dbReference type="EMBL" id="MBUA01000029">
    <property type="protein sequence ID" value="MBC6492803.1"/>
    <property type="molecule type" value="Genomic_DNA"/>
</dbReference>
<dbReference type="SMART" id="SM00773">
    <property type="entry name" value="WGR"/>
    <property type="match status" value="1"/>
</dbReference>
<dbReference type="Pfam" id="PF13087">
    <property type="entry name" value="AAA_12"/>
    <property type="match status" value="1"/>
</dbReference>
<evidence type="ECO:0000256" key="4">
    <source>
        <dbReference type="ARBA" id="ARBA00022806"/>
    </source>
</evidence>
<dbReference type="InterPro" id="IPR049809">
    <property type="entry name" value="YehF/YfeS-like_WGR"/>
</dbReference>
<dbReference type="InterPro" id="IPR011009">
    <property type="entry name" value="Kinase-like_dom_sf"/>
</dbReference>
<keyword evidence="5" id="KW-0067">ATP-binding</keyword>
<dbReference type="InterPro" id="IPR050534">
    <property type="entry name" value="Coronavir_polyprotein_1ab"/>
</dbReference>
<dbReference type="Proteomes" id="UP000765802">
    <property type="component" value="Unassembled WGS sequence"/>
</dbReference>
<evidence type="ECO:0000259" key="7">
    <source>
        <dbReference type="PROSITE" id="PS51977"/>
    </source>
</evidence>
<dbReference type="PANTHER" id="PTHR43788:SF8">
    <property type="entry name" value="DNA-BINDING PROTEIN SMUBP-2"/>
    <property type="match status" value="1"/>
</dbReference>
<feature type="domain" description="WGR" evidence="7">
    <location>
        <begin position="1765"/>
        <end position="1841"/>
    </location>
</feature>
<proteinExistence type="inferred from homology"/>
<feature type="coiled-coil region" evidence="6">
    <location>
        <begin position="904"/>
        <end position="931"/>
    </location>
</feature>
<keyword evidence="4 8" id="KW-0347">Helicase</keyword>
<evidence type="ECO:0000256" key="6">
    <source>
        <dbReference type="SAM" id="Coils"/>
    </source>
</evidence>
<keyword evidence="2" id="KW-0547">Nucleotide-binding</keyword>
<dbReference type="Gene3D" id="1.10.510.10">
    <property type="entry name" value="Transferase(Phosphotransferase) domain 1"/>
    <property type="match status" value="1"/>
</dbReference>
<dbReference type="PROSITE" id="PS51977">
    <property type="entry name" value="WGR"/>
    <property type="match status" value="1"/>
</dbReference>
<dbReference type="SUPFAM" id="SSF142921">
    <property type="entry name" value="WGR domain-like"/>
    <property type="match status" value="1"/>
</dbReference>
<dbReference type="Pfam" id="PF18741">
    <property type="entry name" value="MTES_1575"/>
    <property type="match status" value="1"/>
</dbReference>
<feature type="coiled-coil region" evidence="6">
    <location>
        <begin position="988"/>
        <end position="1015"/>
    </location>
</feature>
<dbReference type="InterPro" id="IPR025103">
    <property type="entry name" value="DUF4011"/>
</dbReference>
<evidence type="ECO:0000256" key="2">
    <source>
        <dbReference type="ARBA" id="ARBA00022741"/>
    </source>
</evidence>
<comment type="caution">
    <text evidence="8">The sequence shown here is derived from an EMBL/GenBank/DDBJ whole genome shotgun (WGS) entry which is preliminary data.</text>
</comment>
<dbReference type="InterPro" id="IPR047187">
    <property type="entry name" value="SF1_C_Upf1"/>
</dbReference>
<reference evidence="8 9" key="1">
    <citation type="submission" date="2016-07" db="EMBL/GenBank/DDBJ databases">
        <title>Genome analysis of Flavihumibacter stibioxidans YS-17.</title>
        <authorList>
            <person name="Shi K."/>
            <person name="Han Y."/>
            <person name="Wang G."/>
        </authorList>
    </citation>
    <scope>NUCLEOTIDE SEQUENCE [LARGE SCALE GENOMIC DNA]</scope>
    <source>
        <strain evidence="8 9">YS-17</strain>
    </source>
</reference>
<dbReference type="RefSeq" id="WP_187258120.1">
    <property type="nucleotide sequence ID" value="NZ_JBHULF010000019.1"/>
</dbReference>
<evidence type="ECO:0000256" key="1">
    <source>
        <dbReference type="ARBA" id="ARBA00007913"/>
    </source>
</evidence>
<keyword evidence="3" id="KW-0378">Hydrolase</keyword>
<name>A0ABR7MDZ7_9BACT</name>
<dbReference type="Pfam" id="PF13086">
    <property type="entry name" value="AAA_11"/>
    <property type="match status" value="2"/>
</dbReference>
<organism evidence="8 9">
    <name type="scientific">Flavihumibacter stibioxidans</name>
    <dbReference type="NCBI Taxonomy" id="1834163"/>
    <lineage>
        <taxon>Bacteria</taxon>
        <taxon>Pseudomonadati</taxon>
        <taxon>Bacteroidota</taxon>
        <taxon>Chitinophagia</taxon>
        <taxon>Chitinophagales</taxon>
        <taxon>Chitinophagaceae</taxon>
        <taxon>Flavihumibacter</taxon>
    </lineage>
</organism>
<dbReference type="InterPro" id="IPR036930">
    <property type="entry name" value="WGR_dom_sf"/>
</dbReference>
<dbReference type="Gene3D" id="3.40.50.300">
    <property type="entry name" value="P-loop containing nucleotide triphosphate hydrolases"/>
    <property type="match status" value="3"/>
</dbReference>
<evidence type="ECO:0000313" key="8">
    <source>
        <dbReference type="EMBL" id="MBC6492803.1"/>
    </source>
</evidence>
<evidence type="ECO:0000256" key="3">
    <source>
        <dbReference type="ARBA" id="ARBA00022801"/>
    </source>
</evidence>
<dbReference type="GO" id="GO:0004386">
    <property type="term" value="F:helicase activity"/>
    <property type="evidence" value="ECO:0007669"/>
    <property type="project" value="UniProtKB-KW"/>
</dbReference>
<sequence length="1841" mass="211755">MESQKITFRDFLETAFDNGVYATDDVIAFVMPLFREVLGIHEASLVAPFEKEDALFIIGHQLDIDEGLALRPSAAKDKLARLFAERQSKQFEVVGKRRVETQVEDGYVKSEELLVHLNPNEPLSYPAYIPGYNCYEQMLGHHDEQTDIFCLGLVLGSMALGLNLYDEHDLQHFAQYRSNPVYYNDRIHPTISTLITEMTELDRHKRNADLYDIIHRLEHYRDYDPEKQTDLSSVAGWINKDLKERSQFILNKLRNRLFDNSRRNRLLYYKPNMRFVNLTVSSVPMVLHYQSIKPELLFTWNKEISSKVAGMKEMVLNKYLRFEDHAYLPSSLDKIRVESQRDMQEYGFSQLKLVIAFLNWHNLKEDKYERIQSPLLLVPVELKKTRRLKEDHYVMRVLDNEAEVNPVLANQLRELYGIKLPDFIDLEEMTLDRFCQLLKSQIDAANQGIQLQFIDKPKIKLVHSVAKQTVTNFKRRLRKSGGVDSYKNISYSYQQDQYKPLGLELFRQRIEHRASMLEYLVNEDIKPSSNQLTGTPQKERQLFEMTETESNPYSWDFDVCNIVLGNFNYKKMSLVRDYNQVIDNNIEHSVFEALFSNQPKQLKEYSFNLNQAADWHHVITADPTQTKAILQSRTGESYIIQGPPGTGKSQTITNLVADFVARGRNVLFVCEKRAALDVVFHRLKQNSLDELCCYIHDSQGDKREFIRNLKATYEDFSRNRMDLKAIESKRRELLQKMEQQLEVLQTFHEGNKSVPEAAGMQVRQLIDRVIELKPHITPLKPLQQELVPGYHEWLQFGETIGRLGKAMEEAGLEGTYAEQSISKLKDSVFTAEQPLTLLDSLLNRTKNLLQEIITVTSECNIAPEHREYLYQVKNLVQDAVLLEPLAEHDNLALVNPLNAEAKAFEKKVGNFRKLRKEKEQAEQQNTNWRDKFSEQDTLNAIPIAEKNEGSFFSFLNGSWRRLKKQLQSSYDFAGHQVKPSYSSILTNLKQEFDLIKNLADTKEKLQQEYRLDNIETTSLAIDVLRNKKGDREIDYLLAHPEANSIVNRLYKLNNSLHQLELQLQQCLCEHDGQPLAAIEDDLENIAMNAESLQDLLPALRQYAALPDKVKLFMRSLPLTPVQAEASMAHTTLQHFYQQHKSFAGTDVAAIEQAVDNVQRLYRQLLKLNADMIRASIRQRFLHHVELSNTAPGQLNAEQKLFKKNYNEGRRILENEFGKSMRYKSIHELSAKESGMVLKDLKPVWLMSPLSVSDSLPLDTSFFDVVIFDEASQITLEEGIPALYRSAQTIIVGDDKQMPPTNFFAARAEDPDDLETFDTDDDELLSADADSLLVQGTRKLSGTMLSWHYRSRYETLISYSNHAFYDAGLLTIPDKTIHHREKVHINAGSPEDAIQFADFLYDRSISFHFQFHGVYEKRSNQQEAEYIAQLVRVLLKRKVKESIGIVAFSQEQQHVIEDALTTLADTDRDFEQLLEEAYNRTEDDQFVGLIIKNLENIQGDERDIIIMSVCYGYDSRKKMLMNFGPINKKGGEKRLNVIFSRAKKHMAVISSIHHSDITNEYNEGANYFRRFLQYAENVSSGNMKTARLILDGLIVNRNVAEARSQGSIVARQIRQELEKQGYEVAEQVGQSGFRCSLAVRAAQEDEEYTLGILVDDGRHYENTNLVEQYYQRPAILQSFGWRWIQVFAKDWLENSSREMVRIEKVLKEEPVPLQEMDGNDAGIDIDSSGVNRAANVAAVTGSDDGTGPAGPFSAGEDERPAAAAVGLPGFEDIRFERYLFTEAGSNKFWEVGARDNKLVVRYGKVGNKGQTLVKTFPDQSKALVEKEKMTREKTAKGYVKEK</sequence>
<keyword evidence="9" id="KW-1185">Reference proteome</keyword>
<evidence type="ECO:0000313" key="9">
    <source>
        <dbReference type="Proteomes" id="UP000765802"/>
    </source>
</evidence>
<dbReference type="Pfam" id="PF13195">
    <property type="entry name" value="DUF4011"/>
    <property type="match status" value="1"/>
</dbReference>
<dbReference type="SUPFAM" id="SSF52540">
    <property type="entry name" value="P-loop containing nucleoside triphosphate hydrolases"/>
    <property type="match status" value="1"/>
</dbReference>
<dbReference type="InterPro" id="IPR041677">
    <property type="entry name" value="DNA2/NAM7_AAA_11"/>
</dbReference>
<evidence type="ECO:0000256" key="5">
    <source>
        <dbReference type="ARBA" id="ARBA00022840"/>
    </source>
</evidence>
<dbReference type="SUPFAM" id="SSF56112">
    <property type="entry name" value="Protein kinase-like (PK-like)"/>
    <property type="match status" value="1"/>
</dbReference>
<dbReference type="InterPro" id="IPR049468">
    <property type="entry name" value="Restrct_endonuc-II-like_dom"/>
</dbReference>
<dbReference type="InterPro" id="IPR008893">
    <property type="entry name" value="WGR_domain"/>
</dbReference>